<evidence type="ECO:0000256" key="2">
    <source>
        <dbReference type="ARBA" id="ARBA00023172"/>
    </source>
</evidence>
<dbReference type="Gene3D" id="3.90.1750.20">
    <property type="entry name" value="Putative Large Serine Recombinase, Chain B, Domain 2"/>
    <property type="match status" value="1"/>
</dbReference>
<dbReference type="PANTHER" id="PTHR30461">
    <property type="entry name" value="DNA-INVERTASE FROM LAMBDOID PROPHAGE"/>
    <property type="match status" value="1"/>
</dbReference>
<dbReference type="AlphaFoldDB" id="A0A6H9UXY7"/>
<evidence type="ECO:0000259" key="3">
    <source>
        <dbReference type="Pfam" id="PF07508"/>
    </source>
</evidence>
<evidence type="ECO:0000313" key="5">
    <source>
        <dbReference type="EMBL" id="KAB1144728.1"/>
    </source>
</evidence>
<dbReference type="PANTHER" id="PTHR30461:SF2">
    <property type="entry name" value="SERINE RECOMBINASE PINE-RELATED"/>
    <property type="match status" value="1"/>
</dbReference>
<comment type="caution">
    <text evidence="5">The sequence shown here is derived from an EMBL/GenBank/DDBJ whole genome shotgun (WGS) entry which is preliminary data.</text>
</comment>
<organism evidence="5 6">
    <name type="scientific">Streptomyces luteolifulvus</name>
    <dbReference type="NCBI Taxonomy" id="2615112"/>
    <lineage>
        <taxon>Bacteria</taxon>
        <taxon>Bacillati</taxon>
        <taxon>Actinomycetota</taxon>
        <taxon>Actinomycetes</taxon>
        <taxon>Kitasatosporales</taxon>
        <taxon>Streptomycetaceae</taxon>
        <taxon>Streptomyces</taxon>
    </lineage>
</organism>
<dbReference type="InterPro" id="IPR038109">
    <property type="entry name" value="DNA_bind_recomb_sf"/>
</dbReference>
<dbReference type="EMBL" id="VZRB01000014">
    <property type="protein sequence ID" value="KAB1144728.1"/>
    <property type="molecule type" value="Genomic_DNA"/>
</dbReference>
<keyword evidence="2" id="KW-0233">DNA recombination</keyword>
<accession>A0A6H9UXY7</accession>
<evidence type="ECO:0000313" key="6">
    <source>
        <dbReference type="Proteomes" id="UP000442707"/>
    </source>
</evidence>
<sequence length="243" mass="26728">MTTEPPQPGAGPPAHVVRRIFHEYSRGRGLQTIAAGLNEDDIPKGQRGSTWTKSAVRAVLLNPRCAALVPLGDAEHVRNLFASRRLNPPGASSSGRRLYVLRGLLRCARCNRLMEGTWNNGEPYYRCRFPAGRPVTDPGHHSHNVYVRERRVLGPLTSWLHSVCSSTRLTQATTGTASPEESQEMATRAAHHVRALDGSDPRAQAEALRGLGLRLAYADAERLLHVKAVLEPVQFVVKETLVL</sequence>
<protein>
    <recommendedName>
        <fullName evidence="7">Recombinase domain-containing protein</fullName>
    </recommendedName>
</protein>
<feature type="domain" description="Recombinase zinc beta ribbon" evidence="4">
    <location>
        <begin position="101"/>
        <end position="133"/>
    </location>
</feature>
<keyword evidence="6" id="KW-1185">Reference proteome</keyword>
<dbReference type="Pfam" id="PF07508">
    <property type="entry name" value="Recombinase"/>
    <property type="match status" value="1"/>
</dbReference>
<dbReference type="InterPro" id="IPR011109">
    <property type="entry name" value="DNA_bind_recombinase_dom"/>
</dbReference>
<dbReference type="Proteomes" id="UP000442707">
    <property type="component" value="Unassembled WGS sequence"/>
</dbReference>
<dbReference type="GO" id="GO:0000150">
    <property type="term" value="F:DNA strand exchange activity"/>
    <property type="evidence" value="ECO:0007669"/>
    <property type="project" value="InterPro"/>
</dbReference>
<dbReference type="InterPro" id="IPR050639">
    <property type="entry name" value="SSR_resolvase"/>
</dbReference>
<dbReference type="InterPro" id="IPR025827">
    <property type="entry name" value="Zn_ribbon_recom_dom"/>
</dbReference>
<dbReference type="Pfam" id="PF13408">
    <property type="entry name" value="Zn_ribbon_recom"/>
    <property type="match status" value="1"/>
</dbReference>
<evidence type="ECO:0008006" key="7">
    <source>
        <dbReference type="Google" id="ProtNLM"/>
    </source>
</evidence>
<name>A0A6H9UXY7_9ACTN</name>
<dbReference type="GO" id="GO:0003677">
    <property type="term" value="F:DNA binding"/>
    <property type="evidence" value="ECO:0007669"/>
    <property type="project" value="UniProtKB-KW"/>
</dbReference>
<gene>
    <name evidence="5" type="ORF">F7R91_21065</name>
</gene>
<evidence type="ECO:0000256" key="1">
    <source>
        <dbReference type="ARBA" id="ARBA00023125"/>
    </source>
</evidence>
<feature type="domain" description="Recombinase" evidence="3">
    <location>
        <begin position="14"/>
        <end position="65"/>
    </location>
</feature>
<reference evidence="5 6" key="1">
    <citation type="submission" date="2019-09" db="EMBL/GenBank/DDBJ databases">
        <title>Screening of Novel Bioactive Compounds from Soil-Associated.</title>
        <authorList>
            <person name="Zhao S."/>
        </authorList>
    </citation>
    <scope>NUCLEOTIDE SEQUENCE [LARGE SCALE GENOMIC DNA]</scope>
    <source>
        <strain evidence="5 6">HIT-DPA4</strain>
    </source>
</reference>
<keyword evidence="1" id="KW-0238">DNA-binding</keyword>
<evidence type="ECO:0000259" key="4">
    <source>
        <dbReference type="Pfam" id="PF13408"/>
    </source>
</evidence>
<proteinExistence type="predicted"/>